<dbReference type="RefSeq" id="WP_047692395.1">
    <property type="nucleotide sequence ID" value="NZ_JAAVUN010000010.1"/>
</dbReference>
<proteinExistence type="predicted"/>
<feature type="transmembrane region" description="Helical" evidence="1">
    <location>
        <begin position="25"/>
        <end position="46"/>
    </location>
</feature>
<name>A0A846U7K4_9MICC</name>
<protein>
    <submittedName>
        <fullName evidence="2">Uncharacterized protein</fullName>
    </submittedName>
</protein>
<dbReference type="Proteomes" id="UP000521379">
    <property type="component" value="Unassembled WGS sequence"/>
</dbReference>
<keyword evidence="3" id="KW-1185">Reference proteome</keyword>
<keyword evidence="1" id="KW-0472">Membrane</keyword>
<sequence length="82" mass="8972">MLQSSALIQAAEEGAHIVNELPMEAHWFGIIAFLTFIGLFVITWTFSPRSTLPEATGHHADPAALPADEAHAVAQYESKRSR</sequence>
<comment type="caution">
    <text evidence="2">The sequence shown here is derived from an EMBL/GenBank/DDBJ whole genome shotgun (WGS) entry which is preliminary data.</text>
</comment>
<gene>
    <name evidence="2" type="ORF">GTW58_06455</name>
</gene>
<accession>A0A846U7K4</accession>
<evidence type="ECO:0000256" key="1">
    <source>
        <dbReference type="SAM" id="Phobius"/>
    </source>
</evidence>
<evidence type="ECO:0000313" key="3">
    <source>
        <dbReference type="Proteomes" id="UP000521379"/>
    </source>
</evidence>
<keyword evidence="1" id="KW-1133">Transmembrane helix</keyword>
<organism evidence="2 3">
    <name type="scientific">Kocuria subflava</name>
    <dbReference type="NCBI Taxonomy" id="1736139"/>
    <lineage>
        <taxon>Bacteria</taxon>
        <taxon>Bacillati</taxon>
        <taxon>Actinomycetota</taxon>
        <taxon>Actinomycetes</taxon>
        <taxon>Micrococcales</taxon>
        <taxon>Micrococcaceae</taxon>
        <taxon>Kocuria</taxon>
    </lineage>
</organism>
<reference evidence="2 3" key="1">
    <citation type="submission" date="2020-02" db="EMBL/GenBank/DDBJ databases">
        <authorList>
            <person name="Sun Q."/>
        </authorList>
    </citation>
    <scope>NUCLEOTIDE SEQUENCE [LARGE SCALE GENOMIC DNA]</scope>
    <source>
        <strain evidence="2 3">YIM 13062</strain>
    </source>
</reference>
<keyword evidence="1" id="KW-0812">Transmembrane</keyword>
<dbReference type="AlphaFoldDB" id="A0A846U7K4"/>
<dbReference type="EMBL" id="JAAVUN010000010">
    <property type="protein sequence ID" value="NKE09586.1"/>
    <property type="molecule type" value="Genomic_DNA"/>
</dbReference>
<evidence type="ECO:0000313" key="2">
    <source>
        <dbReference type="EMBL" id="NKE09586.1"/>
    </source>
</evidence>